<dbReference type="InterPro" id="IPR049438">
    <property type="entry name" value="TreT_GT1"/>
</dbReference>
<name>A0A7C3Z0Z5_9BACT</name>
<reference evidence="8" key="1">
    <citation type="journal article" date="2020" name="mSystems">
        <title>Genome- and Community-Level Interaction Insights into Carbon Utilization and Element Cycling Functions of Hydrothermarchaeota in Hydrothermal Sediment.</title>
        <authorList>
            <person name="Zhou Z."/>
            <person name="Liu Y."/>
            <person name="Xu W."/>
            <person name="Pan J."/>
            <person name="Luo Z.H."/>
            <person name="Li M."/>
        </authorList>
    </citation>
    <scope>NUCLEOTIDE SEQUENCE [LARGE SCALE GENOMIC DNA]</scope>
    <source>
        <strain evidence="8">SpSt-897</strain>
    </source>
</reference>
<dbReference type="InterPro" id="IPR001296">
    <property type="entry name" value="Glyco_trans_1"/>
</dbReference>
<dbReference type="GO" id="GO:0016757">
    <property type="term" value="F:glycosyltransferase activity"/>
    <property type="evidence" value="ECO:0007669"/>
    <property type="project" value="UniProtKB-KW"/>
</dbReference>
<comment type="similarity">
    <text evidence="1">Belongs to the glycosyltransferase group 1 family. Glycosyltransferase 4 subfamily.</text>
</comment>
<dbReference type="AlphaFoldDB" id="A0A7C3Z0Z5"/>
<dbReference type="Pfam" id="PF21269">
    <property type="entry name" value="TreT_GT1"/>
    <property type="match status" value="1"/>
</dbReference>
<keyword evidence="4" id="KW-0328">Glycosyltransferase</keyword>
<gene>
    <name evidence="8" type="ORF">ENW96_03210</name>
</gene>
<proteinExistence type="inferred from homology"/>
<keyword evidence="6" id="KW-0119">Carbohydrate metabolism</keyword>
<keyword evidence="5 8" id="KW-0808">Transferase</keyword>
<comment type="subunit">
    <text evidence="2">Homodimer.</text>
</comment>
<evidence type="ECO:0000256" key="1">
    <source>
        <dbReference type="ARBA" id="ARBA00009481"/>
    </source>
</evidence>
<dbReference type="SUPFAM" id="SSF53756">
    <property type="entry name" value="UDP-Glycosyltransferase/glycogen phosphorylase"/>
    <property type="match status" value="1"/>
</dbReference>
<evidence type="ECO:0000256" key="2">
    <source>
        <dbReference type="ARBA" id="ARBA00011738"/>
    </source>
</evidence>
<dbReference type="PANTHER" id="PTHR47779:SF1">
    <property type="entry name" value="SYNTHASE (CCG-9), PUTATIVE (AFU_ORTHOLOGUE AFUA_3G12100)-RELATED"/>
    <property type="match status" value="1"/>
</dbReference>
<evidence type="ECO:0000313" key="8">
    <source>
        <dbReference type="EMBL" id="HGF33385.1"/>
    </source>
</evidence>
<dbReference type="InterPro" id="IPR052078">
    <property type="entry name" value="Trehalose_Metab_GTase"/>
</dbReference>
<evidence type="ECO:0000256" key="4">
    <source>
        <dbReference type="ARBA" id="ARBA00022676"/>
    </source>
</evidence>
<accession>A0A7C3Z0Z5</accession>
<evidence type="ECO:0000256" key="6">
    <source>
        <dbReference type="ARBA" id="ARBA00023277"/>
    </source>
</evidence>
<organism evidence="8">
    <name type="scientific">Desulfobacca acetoxidans</name>
    <dbReference type="NCBI Taxonomy" id="60893"/>
    <lineage>
        <taxon>Bacteria</taxon>
        <taxon>Pseudomonadati</taxon>
        <taxon>Thermodesulfobacteriota</taxon>
        <taxon>Desulfobaccia</taxon>
        <taxon>Desulfobaccales</taxon>
        <taxon>Desulfobaccaceae</taxon>
        <taxon>Desulfobacca</taxon>
    </lineage>
</organism>
<dbReference type="PROSITE" id="PS50206">
    <property type="entry name" value="RHODANESE_3"/>
    <property type="match status" value="1"/>
</dbReference>
<evidence type="ECO:0000256" key="5">
    <source>
        <dbReference type="ARBA" id="ARBA00022679"/>
    </source>
</evidence>
<feature type="domain" description="Rhodanese" evidence="7">
    <location>
        <begin position="184"/>
        <end position="220"/>
    </location>
</feature>
<dbReference type="Pfam" id="PF00534">
    <property type="entry name" value="Glycos_transf_1"/>
    <property type="match status" value="1"/>
</dbReference>
<dbReference type="GO" id="GO:0006006">
    <property type="term" value="P:glucose metabolic process"/>
    <property type="evidence" value="ECO:0007669"/>
    <property type="project" value="UniProtKB-KW"/>
</dbReference>
<comment type="caution">
    <text evidence="8">The sequence shown here is derived from an EMBL/GenBank/DDBJ whole genome shotgun (WGS) entry which is preliminary data.</text>
</comment>
<dbReference type="PANTHER" id="PTHR47779">
    <property type="entry name" value="SYNTHASE (CCG-9), PUTATIVE (AFU_ORTHOLOGUE AFUA_3G12100)-RELATED"/>
    <property type="match status" value="1"/>
</dbReference>
<dbReference type="Gene3D" id="3.40.50.2000">
    <property type="entry name" value="Glycogen Phosphorylase B"/>
    <property type="match status" value="2"/>
</dbReference>
<keyword evidence="3" id="KW-0313">Glucose metabolism</keyword>
<dbReference type="InterPro" id="IPR001763">
    <property type="entry name" value="Rhodanese-like_dom"/>
</dbReference>
<evidence type="ECO:0000259" key="7">
    <source>
        <dbReference type="PROSITE" id="PS50206"/>
    </source>
</evidence>
<sequence>MANLSEYAPIVGDEVVSQLERLTEVVAPRRFVHINSTRYGGGVAEILNRAVPLLNQLGLETHWQVMEGDPSFFEITKAMHNALQGNKVYFSREMINHYLEVNRENARRCDWEADFVLVHDPQPAYMIEELRPRAKHWVWRCHIDVSRPSLQVWKFLRDIVRQYDASVFSMPQFAQSLPHPQYLIHPSIDPLSEKNRELTPEEIAAVLERLGIERDKPIVLQVSRFDAFKDPLGVIQAFRLVRRHTPCKLVLAGGEATDDPEGARLFAEVQEAAHGDPDIQVLLLPPDAHHDINALQRAADVIVQKSIREGFGLTVTEAMWKGKPVSGGAVGGIVLQLQDYVTGFLVHSPEGCAFRIRYLLHRPEMAKRMGQLAREFVRQHFLITRSLRDFLTLIILLDQPERRLIEF</sequence>
<evidence type="ECO:0000256" key="3">
    <source>
        <dbReference type="ARBA" id="ARBA00022526"/>
    </source>
</evidence>
<dbReference type="EMBL" id="DTMF01000084">
    <property type="protein sequence ID" value="HGF33385.1"/>
    <property type="molecule type" value="Genomic_DNA"/>
</dbReference>
<protein>
    <submittedName>
        <fullName evidence="8">Glycosyltransferase</fullName>
    </submittedName>
</protein>